<evidence type="ECO:0008006" key="3">
    <source>
        <dbReference type="Google" id="ProtNLM"/>
    </source>
</evidence>
<keyword evidence="2" id="KW-1185">Reference proteome</keyword>
<evidence type="ECO:0000313" key="1">
    <source>
        <dbReference type="EMBL" id="CEE02879.1"/>
    </source>
</evidence>
<gene>
    <name evidence="1" type="ORF">BT1A1_3093</name>
</gene>
<accession>A0A090KW15</accession>
<sequence length="40" mass="4719">MNRKELQELAEIRIKEAEILLKSECYDGAYIWQVTALNVH</sequence>
<dbReference type="EMBL" id="CCRF01000090">
    <property type="protein sequence ID" value="CEE02879.1"/>
    <property type="molecule type" value="Genomic_DNA"/>
</dbReference>
<organism evidence="1 2">
    <name type="scientific">Caldibacillus thermoamylovorans</name>
    <dbReference type="NCBI Taxonomy" id="35841"/>
    <lineage>
        <taxon>Bacteria</taxon>
        <taxon>Bacillati</taxon>
        <taxon>Bacillota</taxon>
        <taxon>Bacilli</taxon>
        <taxon>Bacillales</taxon>
        <taxon>Bacillaceae</taxon>
        <taxon>Caldibacillus</taxon>
    </lineage>
</organism>
<dbReference type="PATRIC" id="fig|35841.9.peg.792"/>
<evidence type="ECO:0000313" key="2">
    <source>
        <dbReference type="Proteomes" id="UP000040576"/>
    </source>
</evidence>
<reference evidence="1 2" key="1">
    <citation type="submission" date="2014-07" db="EMBL/GenBank/DDBJ databases">
        <authorList>
            <person name="Wibberg Daniel"/>
        </authorList>
    </citation>
    <scope>NUCLEOTIDE SEQUENCE [LARGE SCALE GENOMIC DNA]</scope>
</reference>
<dbReference type="Proteomes" id="UP000040576">
    <property type="component" value="Unassembled WGS sequence"/>
</dbReference>
<dbReference type="AlphaFoldDB" id="A0A090KW15"/>
<dbReference type="RefSeq" id="WP_268753997.1">
    <property type="nucleotide sequence ID" value="NZ_CCRF01000090.1"/>
</dbReference>
<name>A0A090KW15_9BACI</name>
<dbReference type="GeneID" id="92962486"/>
<protein>
    <recommendedName>
        <fullName evidence="3">HEPN domain-containing protein</fullName>
    </recommendedName>
</protein>
<proteinExistence type="predicted"/>